<protein>
    <recommendedName>
        <fullName evidence="1">AB hydrolase-1 domain-containing protein</fullName>
    </recommendedName>
</protein>
<reference evidence="2 3" key="1">
    <citation type="submission" date="2024-06" db="EMBL/GenBank/DDBJ databases">
        <title>A chromosome-level genome assembly of beet webworm, Loxostege sticticalis.</title>
        <authorList>
            <person name="Zhang Y."/>
        </authorList>
    </citation>
    <scope>NUCLEOTIDE SEQUENCE [LARGE SCALE GENOMIC DNA]</scope>
    <source>
        <strain evidence="2">AQ026</strain>
        <tissue evidence="2">Whole body</tissue>
    </source>
</reference>
<evidence type="ECO:0000313" key="3">
    <source>
        <dbReference type="Proteomes" id="UP001549920"/>
    </source>
</evidence>
<dbReference type="Gene3D" id="3.40.50.1820">
    <property type="entry name" value="alpha/beta hydrolase"/>
    <property type="match status" value="1"/>
</dbReference>
<dbReference type="SUPFAM" id="SSF53474">
    <property type="entry name" value="alpha/beta-Hydrolases"/>
    <property type="match status" value="1"/>
</dbReference>
<keyword evidence="3" id="KW-1185">Reference proteome</keyword>
<dbReference type="PANTHER" id="PTHR43798">
    <property type="entry name" value="MONOACYLGLYCEROL LIPASE"/>
    <property type="match status" value="1"/>
</dbReference>
<name>A0ABR3GZS3_LOXSC</name>
<dbReference type="InterPro" id="IPR029058">
    <property type="entry name" value="AB_hydrolase_fold"/>
</dbReference>
<gene>
    <name evidence="2" type="ORF">ABMA27_012639</name>
</gene>
<organism evidence="2 3">
    <name type="scientific">Loxostege sticticalis</name>
    <name type="common">Beet webworm moth</name>
    <dbReference type="NCBI Taxonomy" id="481309"/>
    <lineage>
        <taxon>Eukaryota</taxon>
        <taxon>Metazoa</taxon>
        <taxon>Ecdysozoa</taxon>
        <taxon>Arthropoda</taxon>
        <taxon>Hexapoda</taxon>
        <taxon>Insecta</taxon>
        <taxon>Pterygota</taxon>
        <taxon>Neoptera</taxon>
        <taxon>Endopterygota</taxon>
        <taxon>Lepidoptera</taxon>
        <taxon>Glossata</taxon>
        <taxon>Ditrysia</taxon>
        <taxon>Pyraloidea</taxon>
        <taxon>Crambidae</taxon>
        <taxon>Pyraustinae</taxon>
        <taxon>Loxostege</taxon>
    </lineage>
</organism>
<dbReference type="InterPro" id="IPR000073">
    <property type="entry name" value="AB_hydrolase_1"/>
</dbReference>
<evidence type="ECO:0000313" key="2">
    <source>
        <dbReference type="EMBL" id="KAL0852838.1"/>
    </source>
</evidence>
<evidence type="ECO:0000259" key="1">
    <source>
        <dbReference type="Pfam" id="PF00561"/>
    </source>
</evidence>
<accession>A0ABR3GZS3</accession>
<feature type="domain" description="AB hydrolase-1" evidence="1">
    <location>
        <begin position="28"/>
        <end position="157"/>
    </location>
</feature>
<dbReference type="PANTHER" id="PTHR43798:SF33">
    <property type="entry name" value="HYDROLASE, PUTATIVE (AFU_ORTHOLOGUE AFUA_2G14860)-RELATED"/>
    <property type="match status" value="1"/>
</dbReference>
<dbReference type="InterPro" id="IPR050266">
    <property type="entry name" value="AB_hydrolase_sf"/>
</dbReference>
<dbReference type="Proteomes" id="UP001549920">
    <property type="component" value="Unassembled WGS sequence"/>
</dbReference>
<comment type="caution">
    <text evidence="2">The sequence shown here is derived from an EMBL/GenBank/DDBJ whole genome shotgun (WGS) entry which is preliminary data.</text>
</comment>
<sequence length="307" mass="35025">MPLPENEWYIEAPWGRIAIIAWGDCLNPPVLLCHGSLDTAATFRPLVQLLPENFYYIAMEFPGNGKSDWYPPGMMVSCYDLVYPIAVVVQHFRWEKFTFIGHSLGTVIGKLYNLSYPGKMAKVINLDPLTHLITLPSEDFSMWYHSYFSKFYEKFDKLNIPKDTGPVYKLEEAIENIKLKRGLTTEGAVATLDRMSEPVAAGTIRFTYDQRMKLVTPPPFSSEGIRKLFTSIPTPTLSLLAEKSIVNGLYLRTPFKLEESAYPHGKYRVRRVQGNHDVHFVHPERLAGFVSQFLLYGPEGLDSKHKL</sequence>
<dbReference type="Pfam" id="PF00561">
    <property type="entry name" value="Abhydrolase_1"/>
    <property type="match status" value="1"/>
</dbReference>
<dbReference type="EMBL" id="JBEUOH010000031">
    <property type="protein sequence ID" value="KAL0852838.1"/>
    <property type="molecule type" value="Genomic_DNA"/>
</dbReference>
<proteinExistence type="predicted"/>